<dbReference type="RefSeq" id="WP_111185860.1">
    <property type="nucleotide sequence ID" value="NZ_POUD01000596.1"/>
</dbReference>
<dbReference type="Proteomes" id="UP000249304">
    <property type="component" value="Unassembled WGS sequence"/>
</dbReference>
<comment type="caution">
    <text evidence="2">The sequence shown here is derived from an EMBL/GenBank/DDBJ whole genome shotgun (WGS) entry which is preliminary data.</text>
</comment>
<accession>A0A2W2CML3</accession>
<reference evidence="2 3" key="1">
    <citation type="submission" date="2018-01" db="EMBL/GenBank/DDBJ databases">
        <title>Draft genome sequence of Nonomuraea sp. KC333.</title>
        <authorList>
            <person name="Sahin N."/>
            <person name="Saygin H."/>
            <person name="Ay H."/>
        </authorList>
    </citation>
    <scope>NUCLEOTIDE SEQUENCE [LARGE SCALE GENOMIC DNA]</scope>
    <source>
        <strain evidence="2 3">KC333</strain>
    </source>
</reference>
<keyword evidence="3" id="KW-1185">Reference proteome</keyword>
<feature type="region of interest" description="Disordered" evidence="1">
    <location>
        <begin position="58"/>
        <end position="80"/>
    </location>
</feature>
<evidence type="ECO:0000313" key="2">
    <source>
        <dbReference type="EMBL" id="PZG00752.1"/>
    </source>
</evidence>
<evidence type="ECO:0000256" key="1">
    <source>
        <dbReference type="SAM" id="MobiDB-lite"/>
    </source>
</evidence>
<organism evidence="2 3">
    <name type="scientific">Nonomuraea aridisoli</name>
    <dbReference type="NCBI Taxonomy" id="2070368"/>
    <lineage>
        <taxon>Bacteria</taxon>
        <taxon>Bacillati</taxon>
        <taxon>Actinomycetota</taxon>
        <taxon>Actinomycetes</taxon>
        <taxon>Streptosporangiales</taxon>
        <taxon>Streptosporangiaceae</taxon>
        <taxon>Nonomuraea</taxon>
    </lineage>
</organism>
<name>A0A2W2CML3_9ACTN</name>
<dbReference type="AlphaFoldDB" id="A0A2W2CML3"/>
<gene>
    <name evidence="2" type="ORF">C1J01_48220</name>
</gene>
<evidence type="ECO:0000313" key="3">
    <source>
        <dbReference type="Proteomes" id="UP000249304"/>
    </source>
</evidence>
<protein>
    <submittedName>
        <fullName evidence="2">Uncharacterized protein</fullName>
    </submittedName>
</protein>
<proteinExistence type="predicted"/>
<dbReference type="EMBL" id="POUD01000596">
    <property type="protein sequence ID" value="PZG00752.1"/>
    <property type="molecule type" value="Genomic_DNA"/>
</dbReference>
<sequence length="80" mass="8906">MTATLERCVGKGWRVLDITIGDVRPLLTLERDMTDREPVRAALAKIVKRLTRETALPKPVARRFPGRNAEPGRREQGAGA</sequence>
<feature type="compositionally biased region" description="Basic and acidic residues" evidence="1">
    <location>
        <begin position="70"/>
        <end position="80"/>
    </location>
</feature>